<gene>
    <name evidence="1" type="ORF">TEQG_02490</name>
</gene>
<keyword evidence="2" id="KW-1185">Reference proteome</keyword>
<dbReference type="AlphaFoldDB" id="F2PNJ1"/>
<evidence type="ECO:0000313" key="1">
    <source>
        <dbReference type="EMBL" id="EGE03459.1"/>
    </source>
</evidence>
<proteinExistence type="predicted"/>
<name>F2PNJ1_TRIEC</name>
<evidence type="ECO:0000313" key="2">
    <source>
        <dbReference type="Proteomes" id="UP000009169"/>
    </source>
</evidence>
<dbReference type="HOGENOM" id="CLU_1161862_0_0_1"/>
<dbReference type="VEuPathDB" id="FungiDB:TEQG_02490"/>
<reference evidence="2" key="1">
    <citation type="journal article" date="2012" name="MBio">
        <title>Comparative genome analysis of Trichophyton rubrum and related dermatophytes reveals candidate genes involved in infection.</title>
        <authorList>
            <person name="Martinez D.A."/>
            <person name="Oliver B.G."/>
            <person name="Graeser Y."/>
            <person name="Goldberg J.M."/>
            <person name="Li W."/>
            <person name="Martinez-Rossi N.M."/>
            <person name="Monod M."/>
            <person name="Shelest E."/>
            <person name="Barton R.C."/>
            <person name="Birch E."/>
            <person name="Brakhage A.A."/>
            <person name="Chen Z."/>
            <person name="Gurr S.J."/>
            <person name="Heiman D."/>
            <person name="Heitman J."/>
            <person name="Kosti I."/>
            <person name="Rossi A."/>
            <person name="Saif S."/>
            <person name="Samalova M."/>
            <person name="Saunders C.W."/>
            <person name="Shea T."/>
            <person name="Summerbell R.C."/>
            <person name="Xu J."/>
            <person name="Young S."/>
            <person name="Zeng Q."/>
            <person name="Birren B.W."/>
            <person name="Cuomo C.A."/>
            <person name="White T.C."/>
        </authorList>
    </citation>
    <scope>NUCLEOTIDE SEQUENCE [LARGE SCALE GENOMIC DNA]</scope>
    <source>
        <strain evidence="2">ATCC MYA-4606 / CBS 127.97</strain>
    </source>
</reference>
<dbReference type="Proteomes" id="UP000009169">
    <property type="component" value="Unassembled WGS sequence"/>
</dbReference>
<organism evidence="1 2">
    <name type="scientific">Trichophyton equinum (strain ATCC MYA-4606 / CBS 127.97)</name>
    <name type="common">Horse ringworm fungus</name>
    <dbReference type="NCBI Taxonomy" id="559882"/>
    <lineage>
        <taxon>Eukaryota</taxon>
        <taxon>Fungi</taxon>
        <taxon>Dikarya</taxon>
        <taxon>Ascomycota</taxon>
        <taxon>Pezizomycotina</taxon>
        <taxon>Eurotiomycetes</taxon>
        <taxon>Eurotiomycetidae</taxon>
        <taxon>Onygenales</taxon>
        <taxon>Arthrodermataceae</taxon>
        <taxon>Trichophyton</taxon>
    </lineage>
</organism>
<sequence length="239" mass="26828">MSKTNKVSLSHVLCYATYHEENSMARELVGHGASFRLVSHGTLLMKKFESRPFNEVSFILSHGASLQAIPGDLRAFLEGLLWHLGGTESLGEFRWLKRVRLVLSNIPFYQESGVINEIFEAWLRKGGNCEATKILQEYGASFDFLPGGIGGVLERWFREDGASYAVKDLLEYQGASFSWVPGGFENLFAETVIKCARSLRQYENFPELSDEKLVARALSGDLVILGDPGYTSWRDYLEA</sequence>
<dbReference type="EMBL" id="DS995727">
    <property type="protein sequence ID" value="EGE03459.1"/>
    <property type="molecule type" value="Genomic_DNA"/>
</dbReference>
<accession>F2PNJ1</accession>
<protein>
    <submittedName>
        <fullName evidence="1">Uncharacterized protein</fullName>
    </submittedName>
</protein>